<organism evidence="2 3">
    <name type="scientific">Hymenobacter polaris</name>
    <dbReference type="NCBI Taxonomy" id="2682546"/>
    <lineage>
        <taxon>Bacteria</taxon>
        <taxon>Pseudomonadati</taxon>
        <taxon>Bacteroidota</taxon>
        <taxon>Cytophagia</taxon>
        <taxon>Cytophagales</taxon>
        <taxon>Hymenobacteraceae</taxon>
        <taxon>Hymenobacter</taxon>
    </lineage>
</organism>
<dbReference type="GO" id="GO:0006508">
    <property type="term" value="P:proteolysis"/>
    <property type="evidence" value="ECO:0007669"/>
    <property type="project" value="InterPro"/>
</dbReference>
<evidence type="ECO:0000313" key="3">
    <source>
        <dbReference type="Proteomes" id="UP000559626"/>
    </source>
</evidence>
<dbReference type="EMBL" id="JABBGH010000003">
    <property type="protein sequence ID" value="NML66856.1"/>
    <property type="molecule type" value="Genomic_DNA"/>
</dbReference>
<dbReference type="InterPro" id="IPR005151">
    <property type="entry name" value="Tail-specific_protease"/>
</dbReference>
<feature type="domain" description="Tail specific protease" evidence="1">
    <location>
        <begin position="13"/>
        <end position="175"/>
    </location>
</feature>
<dbReference type="InterPro" id="IPR029045">
    <property type="entry name" value="ClpP/crotonase-like_dom_sf"/>
</dbReference>
<dbReference type="Gene3D" id="3.90.226.10">
    <property type="entry name" value="2-enoyl-CoA Hydratase, Chain A, domain 1"/>
    <property type="match status" value="1"/>
</dbReference>
<gene>
    <name evidence="2" type="ORF">HHL22_16750</name>
</gene>
<dbReference type="AlphaFoldDB" id="A0A7Y0FNR2"/>
<dbReference type="SUPFAM" id="SSF52096">
    <property type="entry name" value="ClpP/crotonase"/>
    <property type="match status" value="1"/>
</dbReference>
<dbReference type="Proteomes" id="UP000559626">
    <property type="component" value="Unassembled WGS sequence"/>
</dbReference>
<dbReference type="Pfam" id="PF03572">
    <property type="entry name" value="Peptidase_S41"/>
    <property type="match status" value="1"/>
</dbReference>
<name>A0A7Y0FNR2_9BACT</name>
<comment type="caution">
    <text evidence="2">The sequence shown here is derived from an EMBL/GenBank/DDBJ whole genome shotgun (WGS) entry which is preliminary data.</text>
</comment>
<keyword evidence="3" id="KW-1185">Reference proteome</keyword>
<dbReference type="RefSeq" id="WP_169532566.1">
    <property type="nucleotide sequence ID" value="NZ_JABBGH010000003.1"/>
</dbReference>
<sequence>MAAPSARYLGEGLAYMAVPEFTSDNNERQIALAGELQTLIRQLDTEHTVTGWVVDLCGNGGGNMRPMLAGLGALTGTGTLAYFVAGRWKKPITYREMVASVNGRSQGARLSPAQPLRRPASPVAVLIGPGTGSSGEVTAMAFIGRPATWLFGQPSAGYTTANNLFRLPDGAELDIAMVNEADRPHRVRTGPLVSDELVPAAPAGAADATLDAAASWLRQPAPAGKW</sequence>
<reference evidence="2 3" key="1">
    <citation type="submission" date="2020-04" db="EMBL/GenBank/DDBJ databases">
        <title>Hymenobacter polaris sp. nov., isolated from Arctic soil.</title>
        <authorList>
            <person name="Dahal R.H."/>
        </authorList>
    </citation>
    <scope>NUCLEOTIDE SEQUENCE [LARGE SCALE GENOMIC DNA]</scope>
    <source>
        <strain evidence="2 3">RP-2-7</strain>
    </source>
</reference>
<evidence type="ECO:0000259" key="1">
    <source>
        <dbReference type="Pfam" id="PF03572"/>
    </source>
</evidence>
<protein>
    <recommendedName>
        <fullName evidence="1">Tail specific protease domain-containing protein</fullName>
    </recommendedName>
</protein>
<evidence type="ECO:0000313" key="2">
    <source>
        <dbReference type="EMBL" id="NML66856.1"/>
    </source>
</evidence>
<dbReference type="GO" id="GO:0008236">
    <property type="term" value="F:serine-type peptidase activity"/>
    <property type="evidence" value="ECO:0007669"/>
    <property type="project" value="InterPro"/>
</dbReference>
<proteinExistence type="predicted"/>
<accession>A0A7Y0FNR2</accession>